<feature type="domain" description="CRAL-TRIO" evidence="1">
    <location>
        <begin position="74"/>
        <end position="250"/>
    </location>
</feature>
<proteinExistence type="predicted"/>
<dbReference type="InterPro" id="IPR001251">
    <property type="entry name" value="CRAL-TRIO_dom"/>
</dbReference>
<dbReference type="InterPro" id="IPR009038">
    <property type="entry name" value="GOLD_dom"/>
</dbReference>
<evidence type="ECO:0000313" key="4">
    <source>
        <dbReference type="Proteomes" id="UP000708208"/>
    </source>
</evidence>
<dbReference type="Proteomes" id="UP000708208">
    <property type="component" value="Unassembled WGS sequence"/>
</dbReference>
<comment type="caution">
    <text evidence="3">The sequence shown here is derived from an EMBL/GenBank/DDBJ whole genome shotgun (WGS) entry which is preliminary data.</text>
</comment>
<dbReference type="OrthoDB" id="1434354at2759"/>
<dbReference type="InterPro" id="IPR011074">
    <property type="entry name" value="CRAL/TRIO_N_dom"/>
</dbReference>
<dbReference type="PANTHER" id="PTHR23324:SF83">
    <property type="entry name" value="SEC14-LIKE PROTEIN 2"/>
    <property type="match status" value="1"/>
</dbReference>
<evidence type="ECO:0000259" key="1">
    <source>
        <dbReference type="PROSITE" id="PS50191"/>
    </source>
</evidence>
<organism evidence="3 4">
    <name type="scientific">Allacma fusca</name>
    <dbReference type="NCBI Taxonomy" id="39272"/>
    <lineage>
        <taxon>Eukaryota</taxon>
        <taxon>Metazoa</taxon>
        <taxon>Ecdysozoa</taxon>
        <taxon>Arthropoda</taxon>
        <taxon>Hexapoda</taxon>
        <taxon>Collembola</taxon>
        <taxon>Symphypleona</taxon>
        <taxon>Sminthuridae</taxon>
        <taxon>Allacma</taxon>
    </lineage>
</organism>
<name>A0A8J2JIK6_9HEXA</name>
<feature type="domain" description="GOLD" evidence="2">
    <location>
        <begin position="270"/>
        <end position="372"/>
    </location>
</feature>
<dbReference type="SMART" id="SM00516">
    <property type="entry name" value="SEC14"/>
    <property type="match status" value="1"/>
</dbReference>
<dbReference type="AlphaFoldDB" id="A0A8J2JIK6"/>
<gene>
    <name evidence="3" type="ORF">AFUS01_LOCUS4361</name>
</gene>
<accession>A0A8J2JIK6</accession>
<reference evidence="3" key="1">
    <citation type="submission" date="2021-06" db="EMBL/GenBank/DDBJ databases">
        <authorList>
            <person name="Hodson N. C."/>
            <person name="Mongue J. A."/>
            <person name="Jaron S. K."/>
        </authorList>
    </citation>
    <scope>NUCLEOTIDE SEQUENCE</scope>
</reference>
<dbReference type="CDD" id="cd00170">
    <property type="entry name" value="SEC14"/>
    <property type="match status" value="1"/>
</dbReference>
<dbReference type="SMART" id="SM01100">
    <property type="entry name" value="CRAL_TRIO_N"/>
    <property type="match status" value="1"/>
</dbReference>
<dbReference type="GO" id="GO:0005737">
    <property type="term" value="C:cytoplasm"/>
    <property type="evidence" value="ECO:0007669"/>
    <property type="project" value="TreeGrafter"/>
</dbReference>
<dbReference type="PANTHER" id="PTHR23324">
    <property type="entry name" value="SEC14 RELATED PROTEIN"/>
    <property type="match status" value="1"/>
</dbReference>
<keyword evidence="4" id="KW-1185">Reference proteome</keyword>
<evidence type="ECO:0000313" key="3">
    <source>
        <dbReference type="EMBL" id="CAG7701784.1"/>
    </source>
</evidence>
<evidence type="ECO:0000259" key="2">
    <source>
        <dbReference type="PROSITE" id="PS50866"/>
    </source>
</evidence>
<dbReference type="PROSITE" id="PS50866">
    <property type="entry name" value="GOLD"/>
    <property type="match status" value="1"/>
</dbReference>
<protein>
    <submittedName>
        <fullName evidence="3">Uncharacterized protein</fullName>
    </submittedName>
</protein>
<sequence length="384" mass="44601">MSIITQKEEQALILFKDRIRDISRELSWYQKTDAWLLRWLRARDLDVDKAEVMFRKNRRFRAEEHMDQVMEWRAPKLIEEEFPMQASGFDKEGCVVAIVPFGSWDVRKLMSLGLKKEFLRYIDQIFENALNFLEFKSTPEDIVTQFVLILDFEGFSLRQLMSKEGIETVAEILRRFEANHPETLKAGFVVNAPKIFEILFALVKPLLTARTLAKVQVYGGNMDQWRSALLKNIHPDQLPSQYGGSNTSVQNYKISQGFDIQAEHEIFPQEEMIREEVPPGQKHTHCFFISRGSQISWNFRSLDFDIGFALTFENTEKPGRDAQVLLECARADAHLHVQKGTLISQESGNYSIIFDNSFSRFRSKTIFYAIRACCDSSEETLKIL</sequence>
<dbReference type="Pfam" id="PF00650">
    <property type="entry name" value="CRAL_TRIO"/>
    <property type="match status" value="1"/>
</dbReference>
<dbReference type="EMBL" id="CAJVCH010027166">
    <property type="protein sequence ID" value="CAG7701784.1"/>
    <property type="molecule type" value="Genomic_DNA"/>
</dbReference>
<dbReference type="PROSITE" id="PS50191">
    <property type="entry name" value="CRAL_TRIO"/>
    <property type="match status" value="1"/>
</dbReference>
<dbReference type="InterPro" id="IPR051064">
    <property type="entry name" value="SEC14/CRAL-TRIO_domain"/>
</dbReference>